<protein>
    <recommendedName>
        <fullName evidence="4 10">L-aspartate oxidase</fullName>
        <ecNumber evidence="4 10">1.4.3.16</ecNumber>
    </recommendedName>
</protein>
<dbReference type="PRINTS" id="PR00368">
    <property type="entry name" value="FADPNR"/>
</dbReference>
<evidence type="ECO:0000256" key="12">
    <source>
        <dbReference type="RuleBase" id="RU362049"/>
    </source>
</evidence>
<dbReference type="InterPro" id="IPR005288">
    <property type="entry name" value="NadB"/>
</dbReference>
<evidence type="ECO:0000256" key="13">
    <source>
        <dbReference type="SAM" id="Coils"/>
    </source>
</evidence>
<feature type="domain" description="Fumarate reductase/succinate dehydrogenase flavoprotein-like C-terminal" evidence="15">
    <location>
        <begin position="424"/>
        <end position="511"/>
    </location>
</feature>
<keyword evidence="13" id="KW-0175">Coiled coil</keyword>
<dbReference type="InterPro" id="IPR027477">
    <property type="entry name" value="Succ_DH/fumarate_Rdtase_cat_sf"/>
</dbReference>
<dbReference type="Pfam" id="PF00890">
    <property type="entry name" value="FAD_binding_2"/>
    <property type="match status" value="1"/>
</dbReference>
<evidence type="ECO:0000256" key="11">
    <source>
        <dbReference type="PIRSR" id="PIRSR000171-1"/>
    </source>
</evidence>
<dbReference type="SUPFAM" id="SSF51905">
    <property type="entry name" value="FAD/NAD(P)-binding domain"/>
    <property type="match status" value="1"/>
</dbReference>
<comment type="catalytic activity">
    <reaction evidence="9">
        <text>L-aspartate + O2 = iminosuccinate + H2O2</text>
        <dbReference type="Rhea" id="RHEA:25876"/>
        <dbReference type="ChEBI" id="CHEBI:15379"/>
        <dbReference type="ChEBI" id="CHEBI:16240"/>
        <dbReference type="ChEBI" id="CHEBI:29991"/>
        <dbReference type="ChEBI" id="CHEBI:77875"/>
        <dbReference type="EC" id="1.4.3.16"/>
    </reaction>
    <physiologicalReaction direction="left-to-right" evidence="9">
        <dbReference type="Rhea" id="RHEA:25877"/>
    </physiologicalReaction>
</comment>
<name>A0A235BP90_UNCW3</name>
<dbReference type="EC" id="1.4.3.16" evidence="4 10"/>
<dbReference type="Gene3D" id="3.90.700.10">
    <property type="entry name" value="Succinate dehydrogenase/fumarate reductase flavoprotein, catalytic domain"/>
    <property type="match status" value="1"/>
</dbReference>
<comment type="cofactor">
    <cofactor evidence="1 12">
        <name>FAD</name>
        <dbReference type="ChEBI" id="CHEBI:57692"/>
    </cofactor>
</comment>
<evidence type="ECO:0000256" key="1">
    <source>
        <dbReference type="ARBA" id="ARBA00001974"/>
    </source>
</evidence>
<dbReference type="Proteomes" id="UP000215215">
    <property type="component" value="Unassembled WGS sequence"/>
</dbReference>
<dbReference type="InterPro" id="IPR036188">
    <property type="entry name" value="FAD/NAD-bd_sf"/>
</dbReference>
<comment type="function">
    <text evidence="12">Catalyzes the oxidation of L-aspartate to iminoaspartate.</text>
</comment>
<evidence type="ECO:0000256" key="10">
    <source>
        <dbReference type="NCBIfam" id="TIGR00551"/>
    </source>
</evidence>
<dbReference type="InterPro" id="IPR015939">
    <property type="entry name" value="Fum_Rdtase/Succ_DH_flav-like_C"/>
</dbReference>
<evidence type="ECO:0000256" key="7">
    <source>
        <dbReference type="ARBA" id="ARBA00022827"/>
    </source>
</evidence>
<evidence type="ECO:0000256" key="5">
    <source>
        <dbReference type="ARBA" id="ARBA00022630"/>
    </source>
</evidence>
<sequence length="514" mass="57281">MDTDVLVVGSGIAGLFFSLKIPDKYRVTVITKKGSNDTSTNFAQGGIAAVFGKDDSFKLHIQDTMRVGQGLSNRQRVELMVREAPRLVNELHDLGVEFSLDENGNYDLGREAAHSRRRIVHAKDLTGEVIERTLIARVLESKNIEIVEDRVALDLGTLNNRCFGIWTFNSSSSAVEFISAKVILLATGGAGQIYLHTTNPTVSTGDGIAMAKRCGIKVANMEFIQFHPTSLWVEHPLERAFLISEAVRGEGGVLTLKNGKPFMEKYHQLGSLAPRDVVARAIARELKETCDKYVYLDLSRISARRIKERFPNIHNTCLSHGIDITKEPIPCVPAAHYLCGGIVVDENGFTGVNGLYATGETSCVGIHGANRLASNSLLESVVFSERAAYYSVSNISKERYRPVNYTAGEETMPSEKIELMKHGIRKLMWDKLGVMRKVDEMKNAERETNSLAKKISLLEKEATPNTDFSNLRNMILVARLIISCALQRRESRGLHWVEDYPYKDPNYEKDTIDN</sequence>
<dbReference type="SUPFAM" id="SSF56425">
    <property type="entry name" value="Succinate dehydrogenase/fumarate reductase flavoprotein, catalytic domain"/>
    <property type="match status" value="1"/>
</dbReference>
<feature type="coiled-coil region" evidence="13">
    <location>
        <begin position="434"/>
        <end position="461"/>
    </location>
</feature>
<dbReference type="GO" id="GO:0034628">
    <property type="term" value="P:'de novo' NAD+ biosynthetic process from L-aspartate"/>
    <property type="evidence" value="ECO:0007669"/>
    <property type="project" value="TreeGrafter"/>
</dbReference>
<dbReference type="AlphaFoldDB" id="A0A235BP90"/>
<dbReference type="SUPFAM" id="SSF46977">
    <property type="entry name" value="Succinate dehydrogenase/fumarate reductase flavoprotein C-terminal domain"/>
    <property type="match status" value="1"/>
</dbReference>
<comment type="subcellular location">
    <subcellularLocation>
        <location evidence="12">Cytoplasm</location>
    </subcellularLocation>
</comment>
<keyword evidence="8 12" id="KW-0560">Oxidoreductase</keyword>
<comment type="similarity">
    <text evidence="3 12">Belongs to the FAD-dependent oxidoreductase 2 family. NadB subfamily.</text>
</comment>
<dbReference type="Gene3D" id="1.20.58.100">
    <property type="entry name" value="Fumarate reductase/succinate dehydrogenase flavoprotein-like, C-terminal domain"/>
    <property type="match status" value="1"/>
</dbReference>
<evidence type="ECO:0000256" key="8">
    <source>
        <dbReference type="ARBA" id="ARBA00023002"/>
    </source>
</evidence>
<dbReference type="PIRSF" id="PIRSF000171">
    <property type="entry name" value="SDHA_APRA_LASPO"/>
    <property type="match status" value="1"/>
</dbReference>
<dbReference type="NCBIfam" id="TIGR00551">
    <property type="entry name" value="nadB"/>
    <property type="match status" value="1"/>
</dbReference>
<dbReference type="Pfam" id="PF02910">
    <property type="entry name" value="Succ_DH_flav_C"/>
    <property type="match status" value="1"/>
</dbReference>
<dbReference type="InterPro" id="IPR003953">
    <property type="entry name" value="FAD-dep_OxRdtase_2_FAD-bd"/>
</dbReference>
<feature type="active site" description="Proton acceptor" evidence="11">
    <location>
        <position position="275"/>
    </location>
</feature>
<evidence type="ECO:0000259" key="15">
    <source>
        <dbReference type="Pfam" id="PF02910"/>
    </source>
</evidence>
<dbReference type="UniPathway" id="UPA00253">
    <property type="reaction ID" value="UER00326"/>
</dbReference>
<evidence type="ECO:0000256" key="9">
    <source>
        <dbReference type="ARBA" id="ARBA00048305"/>
    </source>
</evidence>
<evidence type="ECO:0000313" key="16">
    <source>
        <dbReference type="EMBL" id="OYD13976.1"/>
    </source>
</evidence>
<keyword evidence="6 12" id="KW-0662">Pyridine nucleotide biosynthesis</keyword>
<dbReference type="PANTHER" id="PTHR42716:SF2">
    <property type="entry name" value="L-ASPARTATE OXIDASE, CHLOROPLASTIC"/>
    <property type="match status" value="1"/>
</dbReference>
<dbReference type="GO" id="GO:0008734">
    <property type="term" value="F:L-aspartate oxidase activity"/>
    <property type="evidence" value="ECO:0007669"/>
    <property type="project" value="UniProtKB-UniRule"/>
</dbReference>
<dbReference type="Gene3D" id="3.50.50.60">
    <property type="entry name" value="FAD/NAD(P)-binding domain"/>
    <property type="match status" value="1"/>
</dbReference>
<dbReference type="InterPro" id="IPR037099">
    <property type="entry name" value="Fum_R/Succ_DH_flav-like_C_sf"/>
</dbReference>
<dbReference type="EMBL" id="NOZQ01000209">
    <property type="protein sequence ID" value="OYD13976.1"/>
    <property type="molecule type" value="Genomic_DNA"/>
</dbReference>
<feature type="domain" description="FAD-dependent oxidoreductase 2 FAD-binding" evidence="14">
    <location>
        <begin position="4"/>
        <end position="377"/>
    </location>
</feature>
<gene>
    <name evidence="16" type="primary">nadB</name>
    <name evidence="16" type="ORF">CH333_09195</name>
</gene>
<evidence type="ECO:0000256" key="2">
    <source>
        <dbReference type="ARBA" id="ARBA00004950"/>
    </source>
</evidence>
<comment type="pathway">
    <text evidence="2 12">Cofactor biosynthesis; NAD(+) biosynthesis; iminoaspartate from L-aspartate (oxidase route): step 1/1.</text>
</comment>
<dbReference type="PANTHER" id="PTHR42716">
    <property type="entry name" value="L-ASPARTATE OXIDASE"/>
    <property type="match status" value="1"/>
</dbReference>
<evidence type="ECO:0000259" key="14">
    <source>
        <dbReference type="Pfam" id="PF00890"/>
    </source>
</evidence>
<evidence type="ECO:0000256" key="3">
    <source>
        <dbReference type="ARBA" id="ARBA00008562"/>
    </source>
</evidence>
<dbReference type="GO" id="GO:0005737">
    <property type="term" value="C:cytoplasm"/>
    <property type="evidence" value="ECO:0007669"/>
    <property type="project" value="UniProtKB-SubCell"/>
</dbReference>
<reference evidence="16 17" key="1">
    <citation type="submission" date="2017-07" db="EMBL/GenBank/DDBJ databases">
        <title>Recovery of genomes from metagenomes via a dereplication, aggregation, and scoring strategy.</title>
        <authorList>
            <person name="Sieber C.M."/>
            <person name="Probst A.J."/>
            <person name="Sharrar A."/>
            <person name="Thomas B.C."/>
            <person name="Hess M."/>
            <person name="Tringe S.G."/>
            <person name="Banfield J.F."/>
        </authorList>
    </citation>
    <scope>NUCLEOTIDE SEQUENCE [LARGE SCALE GENOMIC DNA]</scope>
    <source>
        <strain evidence="16">JGI_Cruoil_03_44_89</strain>
    </source>
</reference>
<evidence type="ECO:0000313" key="17">
    <source>
        <dbReference type="Proteomes" id="UP000215215"/>
    </source>
</evidence>
<keyword evidence="7 12" id="KW-0274">FAD</keyword>
<comment type="caution">
    <text evidence="16">The sequence shown here is derived from an EMBL/GenBank/DDBJ whole genome shotgun (WGS) entry which is preliminary data.</text>
</comment>
<dbReference type="FunFam" id="3.90.700.10:FF:000002">
    <property type="entry name" value="L-aspartate oxidase"/>
    <property type="match status" value="1"/>
</dbReference>
<evidence type="ECO:0000256" key="6">
    <source>
        <dbReference type="ARBA" id="ARBA00022642"/>
    </source>
</evidence>
<keyword evidence="5 12" id="KW-0285">Flavoprotein</keyword>
<evidence type="ECO:0000256" key="4">
    <source>
        <dbReference type="ARBA" id="ARBA00012173"/>
    </source>
</evidence>
<organism evidence="16 17">
    <name type="scientific">candidate division WOR-3 bacterium JGI_Cruoil_03_44_89</name>
    <dbReference type="NCBI Taxonomy" id="1973748"/>
    <lineage>
        <taxon>Bacteria</taxon>
        <taxon>Bacteria division WOR-3</taxon>
    </lineage>
</organism>
<accession>A0A235BP90</accession>
<proteinExistence type="inferred from homology"/>